<evidence type="ECO:0000256" key="12">
    <source>
        <dbReference type="ARBA" id="ARBA00023239"/>
    </source>
</evidence>
<organism evidence="22 23">
    <name type="scientific">Ensifer canadensis</name>
    <dbReference type="NCBI Taxonomy" id="555315"/>
    <lineage>
        <taxon>Bacteria</taxon>
        <taxon>Pseudomonadati</taxon>
        <taxon>Pseudomonadota</taxon>
        <taxon>Alphaproteobacteria</taxon>
        <taxon>Hyphomicrobiales</taxon>
        <taxon>Rhizobiaceae</taxon>
        <taxon>Sinorhizobium/Ensifer group</taxon>
        <taxon>Ensifer</taxon>
    </lineage>
</organism>
<dbReference type="RefSeq" id="WP_203527188.1">
    <property type="nucleotide sequence ID" value="NZ_CP083370.1"/>
</dbReference>
<comment type="similarity">
    <text evidence="4 19">In the C-terminal section; belongs to the NnrD/CARKD family.</text>
</comment>
<evidence type="ECO:0000256" key="10">
    <source>
        <dbReference type="ARBA" id="ARBA00023027"/>
    </source>
</evidence>
<keyword evidence="13" id="KW-0511">Multifunctional enzyme</keyword>
<evidence type="ECO:0000256" key="14">
    <source>
        <dbReference type="ARBA" id="ARBA00025153"/>
    </source>
</evidence>
<evidence type="ECO:0000256" key="8">
    <source>
        <dbReference type="ARBA" id="ARBA00022857"/>
    </source>
</evidence>
<feature type="binding site" evidence="17">
    <location>
        <position position="259"/>
    </location>
    <ligand>
        <name>(6S)-NADPHX</name>
        <dbReference type="ChEBI" id="CHEBI:64076"/>
    </ligand>
</feature>
<keyword evidence="12 17" id="KW-0456">Lyase</keyword>
<dbReference type="PROSITE" id="PS51385">
    <property type="entry name" value="YJEF_N"/>
    <property type="match status" value="1"/>
</dbReference>
<keyword evidence="5 18" id="KW-0479">Metal-binding</keyword>
<dbReference type="PANTHER" id="PTHR12592:SF0">
    <property type="entry name" value="ATP-DEPENDENT (S)-NAD(P)H-HYDRATE DEHYDRATASE"/>
    <property type="match status" value="1"/>
</dbReference>
<evidence type="ECO:0000256" key="9">
    <source>
        <dbReference type="ARBA" id="ARBA00022958"/>
    </source>
</evidence>
<evidence type="ECO:0000256" key="18">
    <source>
        <dbReference type="HAMAP-Rule" id="MF_01966"/>
    </source>
</evidence>
<evidence type="ECO:0000259" key="20">
    <source>
        <dbReference type="PROSITE" id="PS51383"/>
    </source>
</evidence>
<feature type="binding site" evidence="18">
    <location>
        <position position="63"/>
    </location>
    <ligand>
        <name>K(+)</name>
        <dbReference type="ChEBI" id="CHEBI:29103"/>
    </ligand>
</feature>
<evidence type="ECO:0000313" key="22">
    <source>
        <dbReference type="EMBL" id="MBM3089210.1"/>
    </source>
</evidence>
<evidence type="ECO:0000256" key="4">
    <source>
        <dbReference type="ARBA" id="ARBA00009524"/>
    </source>
</evidence>
<comment type="caution">
    <text evidence="22">The sequence shown here is derived from an EMBL/GenBank/DDBJ whole genome shotgun (WGS) entry which is preliminary data.</text>
</comment>
<dbReference type="CDD" id="cd01171">
    <property type="entry name" value="YXKO-related"/>
    <property type="match status" value="1"/>
</dbReference>
<dbReference type="InterPro" id="IPR036652">
    <property type="entry name" value="YjeF_N_dom_sf"/>
</dbReference>
<comment type="catalytic activity">
    <reaction evidence="15 17 19">
        <text>(6S)-NADHX + ADP = AMP + phosphate + NADH + H(+)</text>
        <dbReference type="Rhea" id="RHEA:32223"/>
        <dbReference type="ChEBI" id="CHEBI:15378"/>
        <dbReference type="ChEBI" id="CHEBI:43474"/>
        <dbReference type="ChEBI" id="CHEBI:57945"/>
        <dbReference type="ChEBI" id="CHEBI:64074"/>
        <dbReference type="ChEBI" id="CHEBI:456215"/>
        <dbReference type="ChEBI" id="CHEBI:456216"/>
        <dbReference type="EC" id="4.2.1.136"/>
    </reaction>
</comment>
<evidence type="ECO:0000256" key="16">
    <source>
        <dbReference type="ARBA" id="ARBA00049209"/>
    </source>
</evidence>
<comment type="similarity">
    <text evidence="18">Belongs to the NnrE/AIBP family.</text>
</comment>
<reference evidence="22 23" key="1">
    <citation type="submission" date="2020-01" db="EMBL/GenBank/DDBJ databases">
        <title>Draft genome assembly of Ensifer adhaerens T173.</title>
        <authorList>
            <person name="Craig J.E."/>
            <person name="Stinchcombe J.R."/>
        </authorList>
    </citation>
    <scope>NUCLEOTIDE SEQUENCE [LARGE SCALE GENOMIC DNA]</scope>
    <source>
        <strain evidence="22 23">T173</strain>
    </source>
</reference>
<gene>
    <name evidence="17" type="primary">nnrD</name>
    <name evidence="18" type="synonym">nnrE</name>
    <name evidence="22" type="ORF">GFB56_00040</name>
</gene>
<evidence type="ECO:0000256" key="13">
    <source>
        <dbReference type="ARBA" id="ARBA00023268"/>
    </source>
</evidence>
<dbReference type="GO" id="GO:0005524">
    <property type="term" value="F:ATP binding"/>
    <property type="evidence" value="ECO:0007669"/>
    <property type="project" value="UniProtKB-UniRule"/>
</dbReference>
<feature type="binding site" evidence="17">
    <location>
        <begin position="411"/>
        <end position="415"/>
    </location>
    <ligand>
        <name>AMP</name>
        <dbReference type="ChEBI" id="CHEBI:456215"/>
    </ligand>
</feature>
<dbReference type="InterPro" id="IPR029056">
    <property type="entry name" value="Ribokinase-like"/>
</dbReference>
<dbReference type="HAMAP" id="MF_01966">
    <property type="entry name" value="NADHX_epimerase"/>
    <property type="match status" value="1"/>
</dbReference>
<evidence type="ECO:0000256" key="1">
    <source>
        <dbReference type="ARBA" id="ARBA00000013"/>
    </source>
</evidence>
<evidence type="ECO:0000313" key="23">
    <source>
        <dbReference type="Proteomes" id="UP000744980"/>
    </source>
</evidence>
<evidence type="ECO:0000256" key="11">
    <source>
        <dbReference type="ARBA" id="ARBA00023235"/>
    </source>
</evidence>
<keyword evidence="9 18" id="KW-0630">Potassium</keyword>
<feature type="binding site" evidence="18">
    <location>
        <position position="124"/>
    </location>
    <ligand>
        <name>K(+)</name>
        <dbReference type="ChEBI" id="CHEBI:29103"/>
    </ligand>
</feature>
<dbReference type="Proteomes" id="UP000744980">
    <property type="component" value="Unassembled WGS sequence"/>
</dbReference>
<dbReference type="SUPFAM" id="SSF64153">
    <property type="entry name" value="YjeF N-terminal domain-like"/>
    <property type="match status" value="1"/>
</dbReference>
<evidence type="ECO:0000256" key="19">
    <source>
        <dbReference type="PIRNR" id="PIRNR017184"/>
    </source>
</evidence>
<keyword evidence="7 17" id="KW-0067">ATP-binding</keyword>
<comment type="function">
    <text evidence="17">Catalyzes the dehydration of the S-form of NAD(P)HX at the expense of ADP, which is converted to AMP. Together with NAD(P)HX epimerase, which catalyzes the epimerization of the S- and R-forms, the enzyme allows the repair of both epimers of NAD(P)HX, a damaged form of NAD(P)H that is a result of enzymatic or heat-dependent hydration.</text>
</comment>
<dbReference type="Pfam" id="PF01256">
    <property type="entry name" value="Carb_kinase"/>
    <property type="match status" value="1"/>
</dbReference>
<dbReference type="GO" id="GO:0052855">
    <property type="term" value="F:ADP-dependent NAD(P)H-hydrate dehydratase activity"/>
    <property type="evidence" value="ECO:0007669"/>
    <property type="project" value="UniProtKB-UniRule"/>
</dbReference>
<dbReference type="AlphaFoldDB" id="A0AAW4FHU6"/>
<dbReference type="EC" id="5.1.99.6" evidence="19"/>
<dbReference type="InterPro" id="IPR030677">
    <property type="entry name" value="Nnr"/>
</dbReference>
<comment type="caution">
    <text evidence="18">Lacks conserved residue(s) required for the propagation of feature annotation.</text>
</comment>
<comment type="catalytic activity">
    <reaction evidence="16 17 19">
        <text>(6S)-NADPHX + ADP = AMP + phosphate + NADPH + H(+)</text>
        <dbReference type="Rhea" id="RHEA:32235"/>
        <dbReference type="ChEBI" id="CHEBI:15378"/>
        <dbReference type="ChEBI" id="CHEBI:43474"/>
        <dbReference type="ChEBI" id="CHEBI:57783"/>
        <dbReference type="ChEBI" id="CHEBI:64076"/>
        <dbReference type="ChEBI" id="CHEBI:456215"/>
        <dbReference type="ChEBI" id="CHEBI:456216"/>
        <dbReference type="EC" id="4.2.1.136"/>
    </reaction>
</comment>
<dbReference type="GO" id="GO:0052856">
    <property type="term" value="F:NAD(P)HX epimerase activity"/>
    <property type="evidence" value="ECO:0007669"/>
    <property type="project" value="UniProtKB-UniRule"/>
</dbReference>
<dbReference type="SUPFAM" id="SSF53613">
    <property type="entry name" value="Ribokinase-like"/>
    <property type="match status" value="1"/>
</dbReference>
<comment type="cofactor">
    <cofactor evidence="18 19">
        <name>K(+)</name>
        <dbReference type="ChEBI" id="CHEBI:29103"/>
    </cofactor>
    <text evidence="18 19">Binds 1 potassium ion per subunit.</text>
</comment>
<dbReference type="EC" id="4.2.1.136" evidence="19"/>
<comment type="similarity">
    <text evidence="3 19">In the N-terminal section; belongs to the NnrE/AIBP family.</text>
</comment>
<comment type="function">
    <text evidence="18">Catalyzes the epimerization of the S- and R-forms of NAD(P)HX, a damaged form of NAD(P)H that is a result of enzymatic or heat-dependent hydration. This is a prerequisite for the S-specific NAD(P)H-hydrate dehydratase to allow the repair of both epimers of NAD(P)HX.</text>
</comment>
<protein>
    <recommendedName>
        <fullName evidence="19">Bifunctional NAD(P)H-hydrate repair enzyme</fullName>
    </recommendedName>
    <alternativeName>
        <fullName evidence="19">Nicotinamide nucleotide repair protein</fullName>
    </alternativeName>
    <domain>
        <recommendedName>
            <fullName evidence="19">ADP-dependent (S)-NAD(P)H-hydrate dehydratase</fullName>
            <ecNumber evidence="19">4.2.1.136</ecNumber>
        </recommendedName>
        <alternativeName>
            <fullName evidence="19">ADP-dependent NAD(P)HX dehydratase</fullName>
        </alternativeName>
    </domain>
    <domain>
        <recommendedName>
            <fullName evidence="19">NAD(P)H-hydrate epimerase</fullName>
            <ecNumber evidence="19">5.1.99.6</ecNumber>
        </recommendedName>
    </domain>
</protein>
<evidence type="ECO:0000256" key="6">
    <source>
        <dbReference type="ARBA" id="ARBA00022741"/>
    </source>
</evidence>
<keyword evidence="10 17" id="KW-0520">NAD</keyword>
<feature type="binding site" evidence="18">
    <location>
        <begin position="62"/>
        <end position="66"/>
    </location>
    <ligand>
        <name>(6S)-NADPHX</name>
        <dbReference type="ChEBI" id="CHEBI:64076"/>
    </ligand>
</feature>
<evidence type="ECO:0000256" key="15">
    <source>
        <dbReference type="ARBA" id="ARBA00048238"/>
    </source>
</evidence>
<dbReference type="InterPro" id="IPR017953">
    <property type="entry name" value="Carbohydrate_kinase_pred_CS"/>
</dbReference>
<dbReference type="PANTHER" id="PTHR12592">
    <property type="entry name" value="ATP-DEPENDENT (S)-NAD(P)H-HYDRATE DEHYDRATASE FAMILY MEMBER"/>
    <property type="match status" value="1"/>
</dbReference>
<evidence type="ECO:0000256" key="3">
    <source>
        <dbReference type="ARBA" id="ARBA00006001"/>
    </source>
</evidence>
<feature type="domain" description="YjeF N-terminal" evidence="21">
    <location>
        <begin position="15"/>
        <end position="214"/>
    </location>
</feature>
<keyword evidence="23" id="KW-1185">Reference proteome</keyword>
<dbReference type="PROSITE" id="PS51383">
    <property type="entry name" value="YJEF_C_3"/>
    <property type="match status" value="1"/>
</dbReference>
<comment type="similarity">
    <text evidence="17">Belongs to the NnrD/CARKD family.</text>
</comment>
<dbReference type="InterPro" id="IPR004443">
    <property type="entry name" value="YjeF_N_dom"/>
</dbReference>
<comment type="cofactor">
    <cofactor evidence="17">
        <name>Mg(2+)</name>
        <dbReference type="ChEBI" id="CHEBI:18420"/>
    </cofactor>
</comment>
<keyword evidence="11 18" id="KW-0413">Isomerase</keyword>
<dbReference type="HAMAP" id="MF_01965">
    <property type="entry name" value="NADHX_dehydratase"/>
    <property type="match status" value="1"/>
</dbReference>
<dbReference type="NCBIfam" id="TIGR00197">
    <property type="entry name" value="yjeF_nterm"/>
    <property type="match status" value="1"/>
</dbReference>
<feature type="binding site" evidence="18">
    <location>
        <position position="160"/>
    </location>
    <ligand>
        <name>K(+)</name>
        <dbReference type="ChEBI" id="CHEBI:29103"/>
    </ligand>
</feature>
<dbReference type="EMBL" id="WXFA01000001">
    <property type="protein sequence ID" value="MBM3089210.1"/>
    <property type="molecule type" value="Genomic_DNA"/>
</dbReference>
<feature type="binding site" evidence="18">
    <location>
        <begin position="128"/>
        <end position="134"/>
    </location>
    <ligand>
        <name>(6S)-NADPHX</name>
        <dbReference type="ChEBI" id="CHEBI:64076"/>
    </ligand>
</feature>
<feature type="binding site" evidence="18">
    <location>
        <position position="157"/>
    </location>
    <ligand>
        <name>(6S)-NADPHX</name>
        <dbReference type="ChEBI" id="CHEBI:64076"/>
    </ligand>
</feature>
<evidence type="ECO:0000256" key="2">
    <source>
        <dbReference type="ARBA" id="ARBA00000909"/>
    </source>
</evidence>
<evidence type="ECO:0000256" key="17">
    <source>
        <dbReference type="HAMAP-Rule" id="MF_01965"/>
    </source>
</evidence>
<evidence type="ECO:0000256" key="7">
    <source>
        <dbReference type="ARBA" id="ARBA00022840"/>
    </source>
</evidence>
<dbReference type="Pfam" id="PF03853">
    <property type="entry name" value="YjeF_N"/>
    <property type="match status" value="1"/>
</dbReference>
<feature type="binding site" evidence="17">
    <location>
        <position position="322"/>
    </location>
    <ligand>
        <name>(6S)-NADPHX</name>
        <dbReference type="ChEBI" id="CHEBI:64076"/>
    </ligand>
</feature>
<dbReference type="PROSITE" id="PS01050">
    <property type="entry name" value="YJEF_C_2"/>
    <property type="match status" value="1"/>
</dbReference>
<dbReference type="GO" id="GO:0046496">
    <property type="term" value="P:nicotinamide nucleotide metabolic process"/>
    <property type="evidence" value="ECO:0007669"/>
    <property type="project" value="UniProtKB-UniRule"/>
</dbReference>
<feature type="domain" description="YjeF C-terminal" evidence="20">
    <location>
        <begin position="224"/>
        <end position="492"/>
    </location>
</feature>
<feature type="binding site" evidence="17">
    <location>
        <position position="440"/>
    </location>
    <ligand>
        <name>AMP</name>
        <dbReference type="ChEBI" id="CHEBI:456215"/>
    </ligand>
</feature>
<comment type="subunit">
    <text evidence="17">Homotetramer.</text>
</comment>
<comment type="catalytic activity">
    <reaction evidence="1 18 19">
        <text>(6R)-NADHX = (6S)-NADHX</text>
        <dbReference type="Rhea" id="RHEA:32215"/>
        <dbReference type="ChEBI" id="CHEBI:64074"/>
        <dbReference type="ChEBI" id="CHEBI:64075"/>
        <dbReference type="EC" id="5.1.99.6"/>
    </reaction>
</comment>
<dbReference type="PIRSF" id="PIRSF017184">
    <property type="entry name" value="Nnr"/>
    <property type="match status" value="1"/>
</dbReference>
<dbReference type="InterPro" id="IPR000631">
    <property type="entry name" value="CARKD"/>
</dbReference>
<comment type="catalytic activity">
    <reaction evidence="2 18 19">
        <text>(6R)-NADPHX = (6S)-NADPHX</text>
        <dbReference type="Rhea" id="RHEA:32227"/>
        <dbReference type="ChEBI" id="CHEBI:64076"/>
        <dbReference type="ChEBI" id="CHEBI:64077"/>
        <dbReference type="EC" id="5.1.99.6"/>
    </reaction>
</comment>
<dbReference type="Gene3D" id="3.40.50.10260">
    <property type="entry name" value="YjeF N-terminal domain"/>
    <property type="match status" value="1"/>
</dbReference>
<sequence length="492" mass="50597">MHSSLHDVLITPAEMAAIDLAAAQSGIDSFLLMRRAGLAVAAAVLRLFPQAQRYVVLCGPGNNGGDGYVAASALAECGANVAVFAFGDPAAALSGDADRARQLWDGAIDPLASLVPHLGDVVVDALFGAGLSRDLPEQVVQVIERINAKGVPVIAVDLPSGVDGRTGQIRRAAFAASHTITFMARKPGHLLLPGRSLSGALDVVDIGIPARIVQAQGGGWRLNTPALWSDQASRLDASTHKFRRGHLVVFSGGAQATGAARLSAAAGLAAGAGLVTVASPKSALDINAAQLTAVMLREIDDRQDLEHWLRDTRLGAFVLGPGFGVGDRACDFALQLCDRALVLDADGITSFQERRSELFERLAVAAGRVVMTPHEGEFARLFPEIARDEKLSKIEKAQAAARISHATIVYKGADTVIAGADGKVAVNANAPPSLATAGSGDVLAGIVGAHLAQGMPAFEAAAAGVWRHGAAGARAGPGLTAETLVTSIPPLG</sequence>
<proteinExistence type="inferred from homology"/>
<dbReference type="Gene3D" id="3.40.1190.20">
    <property type="match status" value="1"/>
</dbReference>
<comment type="function">
    <text evidence="14 19">Bifunctional enzyme that catalyzes the epimerization of the S- and R-forms of NAD(P)HX and the dehydration of the S-form of NAD(P)HX at the expense of ADP, which is converted to AMP. This allows the repair of both epimers of NAD(P)HX, a damaged form of NAD(P)H that is a result of enzymatic or heat-dependent hydration.</text>
</comment>
<evidence type="ECO:0000256" key="5">
    <source>
        <dbReference type="ARBA" id="ARBA00022723"/>
    </source>
</evidence>
<dbReference type="GO" id="GO:0046872">
    <property type="term" value="F:metal ion binding"/>
    <property type="evidence" value="ECO:0007669"/>
    <property type="project" value="UniProtKB-UniRule"/>
</dbReference>
<name>A0AAW4FHU6_9HYPH</name>
<dbReference type="NCBIfam" id="TIGR00196">
    <property type="entry name" value="yjeF_cterm"/>
    <property type="match status" value="1"/>
</dbReference>
<evidence type="ECO:0000259" key="21">
    <source>
        <dbReference type="PROSITE" id="PS51385"/>
    </source>
</evidence>
<keyword evidence="6 17" id="KW-0547">Nucleotide-binding</keyword>
<feature type="binding site" evidence="17">
    <location>
        <position position="441"/>
    </location>
    <ligand>
        <name>(6S)-NADPHX</name>
        <dbReference type="ChEBI" id="CHEBI:64076"/>
    </ligand>
</feature>
<keyword evidence="8 17" id="KW-0521">NADP</keyword>
<dbReference type="GO" id="GO:0110051">
    <property type="term" value="P:metabolite repair"/>
    <property type="evidence" value="ECO:0007669"/>
    <property type="project" value="TreeGrafter"/>
</dbReference>
<accession>A0AAW4FHU6</accession>
<feature type="binding site" evidence="17">
    <location>
        <position position="374"/>
    </location>
    <ligand>
        <name>(6S)-NADPHX</name>
        <dbReference type="ChEBI" id="CHEBI:64076"/>
    </ligand>
</feature>